<reference evidence="1" key="2">
    <citation type="submission" date="2022-10" db="EMBL/GenBank/DDBJ databases">
        <authorList>
            <consortium name="ENA_rothamsted_submissions"/>
            <consortium name="culmorum"/>
            <person name="King R."/>
        </authorList>
    </citation>
    <scope>NUCLEOTIDE SEQUENCE</scope>
</reference>
<keyword evidence="2" id="KW-1185">Reference proteome</keyword>
<gene>
    <name evidence="1" type="ORF">CHIRRI_LOCUS5623</name>
</gene>
<dbReference type="AlphaFoldDB" id="A0A9N9RUG1"/>
<name>A0A9N9RUG1_9DIPT</name>
<accession>A0A9N9RUG1</accession>
<reference evidence="1" key="1">
    <citation type="submission" date="2022-01" db="EMBL/GenBank/DDBJ databases">
        <authorList>
            <person name="King R."/>
        </authorList>
    </citation>
    <scope>NUCLEOTIDE SEQUENCE</scope>
</reference>
<sequence>MINEFLPCAELKHNNIVGKMYEKRLGDIFAGFYRASVGIDTEEAKQQKRRKTRAVKCN</sequence>
<evidence type="ECO:0000313" key="1">
    <source>
        <dbReference type="EMBL" id="CAG9802718.1"/>
    </source>
</evidence>
<proteinExistence type="predicted"/>
<dbReference type="EMBL" id="OU895878">
    <property type="protein sequence ID" value="CAG9802718.1"/>
    <property type="molecule type" value="Genomic_DNA"/>
</dbReference>
<dbReference type="Proteomes" id="UP001153620">
    <property type="component" value="Chromosome 2"/>
</dbReference>
<protein>
    <submittedName>
        <fullName evidence="1">Uncharacterized protein</fullName>
    </submittedName>
</protein>
<organism evidence="1 2">
    <name type="scientific">Chironomus riparius</name>
    <dbReference type="NCBI Taxonomy" id="315576"/>
    <lineage>
        <taxon>Eukaryota</taxon>
        <taxon>Metazoa</taxon>
        <taxon>Ecdysozoa</taxon>
        <taxon>Arthropoda</taxon>
        <taxon>Hexapoda</taxon>
        <taxon>Insecta</taxon>
        <taxon>Pterygota</taxon>
        <taxon>Neoptera</taxon>
        <taxon>Endopterygota</taxon>
        <taxon>Diptera</taxon>
        <taxon>Nematocera</taxon>
        <taxon>Chironomoidea</taxon>
        <taxon>Chironomidae</taxon>
        <taxon>Chironominae</taxon>
        <taxon>Chironomus</taxon>
    </lineage>
</organism>
<evidence type="ECO:0000313" key="2">
    <source>
        <dbReference type="Proteomes" id="UP001153620"/>
    </source>
</evidence>